<dbReference type="AlphaFoldDB" id="A0A1A8YJ79"/>
<evidence type="ECO:0000313" key="4">
    <source>
        <dbReference type="Proteomes" id="UP000078550"/>
    </source>
</evidence>
<gene>
    <name evidence="2" type="ORF">POVWA1_004920</name>
    <name evidence="3" type="ORF">POVWA2_004980</name>
</gene>
<reference evidence="3" key="2">
    <citation type="submission" date="2016-05" db="EMBL/GenBank/DDBJ databases">
        <authorList>
            <person name="Lavstsen T."/>
            <person name="Jespersen J.S."/>
        </authorList>
    </citation>
    <scope>NUCLEOTIDE SEQUENCE [LARGE SCALE GENOMIC DNA]</scope>
</reference>
<evidence type="ECO:0000256" key="1">
    <source>
        <dbReference type="SAM" id="MobiDB-lite"/>
    </source>
</evidence>
<evidence type="ECO:0000313" key="3">
    <source>
        <dbReference type="EMBL" id="SBT31593.1"/>
    </source>
</evidence>
<dbReference type="EMBL" id="FLRE01000020">
    <property type="protein sequence ID" value="SBT31593.1"/>
    <property type="molecule type" value="Genomic_DNA"/>
</dbReference>
<evidence type="ECO:0000313" key="5">
    <source>
        <dbReference type="Proteomes" id="UP000078555"/>
    </source>
</evidence>
<accession>A0A1A8YJ79</accession>
<dbReference type="Proteomes" id="UP000078550">
    <property type="component" value="Unassembled WGS sequence"/>
</dbReference>
<feature type="compositionally biased region" description="Basic and acidic residues" evidence="1">
    <location>
        <begin position="13"/>
        <end position="25"/>
    </location>
</feature>
<dbReference type="EMBL" id="FLRD01000010">
    <property type="protein sequence ID" value="SBT30994.1"/>
    <property type="molecule type" value="Genomic_DNA"/>
</dbReference>
<feature type="region of interest" description="Disordered" evidence="1">
    <location>
        <begin position="1"/>
        <end position="25"/>
    </location>
</feature>
<reference evidence="4 5" key="1">
    <citation type="submission" date="2016-05" db="EMBL/GenBank/DDBJ databases">
        <authorList>
            <person name="Naeem Raeece"/>
        </authorList>
    </citation>
    <scope>NUCLEOTIDE SEQUENCE [LARGE SCALE GENOMIC DNA]</scope>
</reference>
<organism evidence="3 4">
    <name type="scientific">Plasmodium ovale wallikeri</name>
    <dbReference type="NCBI Taxonomy" id="864142"/>
    <lineage>
        <taxon>Eukaryota</taxon>
        <taxon>Sar</taxon>
        <taxon>Alveolata</taxon>
        <taxon>Apicomplexa</taxon>
        <taxon>Aconoidasida</taxon>
        <taxon>Haemosporida</taxon>
        <taxon>Plasmodiidae</taxon>
        <taxon>Plasmodium</taxon>
        <taxon>Plasmodium (Plasmodium)</taxon>
    </lineage>
</organism>
<proteinExistence type="predicted"/>
<name>A0A1A8YJ79_PLAOA</name>
<protein>
    <submittedName>
        <fullName evidence="3">Uncharacterized protein</fullName>
    </submittedName>
</protein>
<keyword evidence="5" id="KW-1185">Reference proteome</keyword>
<dbReference type="Proteomes" id="UP000078555">
    <property type="component" value="Unassembled WGS sequence"/>
</dbReference>
<evidence type="ECO:0000313" key="2">
    <source>
        <dbReference type="EMBL" id="SBT30994.1"/>
    </source>
</evidence>
<sequence length="160" mass="18534">MKGLPTRRNVYRNRGEKDDDHTRDERVGWSVCPPLLQHGERDVGRGTRLINGSCILCQSYMMHIRRFRRSQFRCACVQVARMDFGVAMRILVEMMPHLQILTKPKHSVSASIICEHMVKLVELSSFPPFLYSVICLLEMPDNIELLCGASFQGAFFFFFF</sequence>